<reference evidence="10 12" key="2">
    <citation type="journal article" date="2013" name="Nature">
        <title>Insights into bilaterian evolution from three spiralian genomes.</title>
        <authorList>
            <person name="Simakov O."/>
            <person name="Marletaz F."/>
            <person name="Cho S.J."/>
            <person name="Edsinger-Gonzales E."/>
            <person name="Havlak P."/>
            <person name="Hellsten U."/>
            <person name="Kuo D.H."/>
            <person name="Larsson T."/>
            <person name="Lv J."/>
            <person name="Arendt D."/>
            <person name="Savage R."/>
            <person name="Osoegawa K."/>
            <person name="de Jong P."/>
            <person name="Grimwood J."/>
            <person name="Chapman J.A."/>
            <person name="Shapiro H."/>
            <person name="Aerts A."/>
            <person name="Otillar R.P."/>
            <person name="Terry A.Y."/>
            <person name="Boore J.L."/>
            <person name="Grigoriev I.V."/>
            <person name="Lindberg D.R."/>
            <person name="Seaver E.C."/>
            <person name="Weisblat D.A."/>
            <person name="Putnam N.H."/>
            <person name="Rokhsar D.S."/>
        </authorList>
    </citation>
    <scope>NUCLEOTIDE SEQUENCE</scope>
</reference>
<dbReference type="PANTHER" id="PTHR10978:SF5">
    <property type="entry name" value="SUCCINATE DEHYDROGENASE CYTOCHROME B560 SUBUNIT, MITOCHONDRIAL"/>
    <property type="match status" value="1"/>
</dbReference>
<feature type="transmembrane region" description="Helical" evidence="9">
    <location>
        <begin position="36"/>
        <end position="58"/>
    </location>
</feature>
<evidence type="ECO:0000256" key="9">
    <source>
        <dbReference type="SAM" id="Phobius"/>
    </source>
</evidence>
<keyword evidence="2 8" id="KW-0349">Heme</keyword>
<dbReference type="EMBL" id="AMQM01003636">
    <property type="status" value="NOT_ANNOTATED_CDS"/>
    <property type="molecule type" value="Genomic_DNA"/>
</dbReference>
<dbReference type="GO" id="GO:0009055">
    <property type="term" value="F:electron transfer activity"/>
    <property type="evidence" value="ECO:0007669"/>
    <property type="project" value="InterPro"/>
</dbReference>
<dbReference type="GO" id="GO:0006121">
    <property type="term" value="P:mitochondrial electron transport, succinate to ubiquinone"/>
    <property type="evidence" value="ECO:0000318"/>
    <property type="project" value="GO_Central"/>
</dbReference>
<dbReference type="eggNOG" id="KOG0449">
    <property type="taxonomic scope" value="Eukaryota"/>
</dbReference>
<dbReference type="CDD" id="cd03499">
    <property type="entry name" value="SQR_TypeC_SdhC"/>
    <property type="match status" value="1"/>
</dbReference>
<evidence type="ECO:0000256" key="2">
    <source>
        <dbReference type="ARBA" id="ARBA00022617"/>
    </source>
</evidence>
<dbReference type="AlphaFoldDB" id="T1G2L9"/>
<evidence type="ECO:0000256" key="7">
    <source>
        <dbReference type="ARBA" id="ARBA00023136"/>
    </source>
</evidence>
<dbReference type="PIRSF" id="PIRSF000178">
    <property type="entry name" value="SDH_cyt_b560"/>
    <property type="match status" value="1"/>
</dbReference>
<dbReference type="PANTHER" id="PTHR10978">
    <property type="entry name" value="SUCCINATE DEHYDROGENASE CYTOCHROME B560 SUBUNIT"/>
    <property type="match status" value="1"/>
</dbReference>
<dbReference type="FunCoup" id="T1G2L9">
    <property type="interactions" value="835"/>
</dbReference>
<dbReference type="Gene3D" id="1.20.5.540">
    <property type="entry name" value="Single helix bin"/>
    <property type="match status" value="1"/>
</dbReference>
<dbReference type="STRING" id="6412.T1G2L9"/>
<dbReference type="Pfam" id="PF01127">
    <property type="entry name" value="Sdh_cyt"/>
    <property type="match status" value="1"/>
</dbReference>
<keyword evidence="12" id="KW-1185">Reference proteome</keyword>
<evidence type="ECO:0000256" key="1">
    <source>
        <dbReference type="ARBA" id="ARBA00004141"/>
    </source>
</evidence>
<dbReference type="EMBL" id="KB096222">
    <property type="protein sequence ID" value="ESO07339.1"/>
    <property type="molecule type" value="Genomic_DNA"/>
</dbReference>
<dbReference type="Gene3D" id="1.20.1300.10">
    <property type="entry name" value="Fumarate reductase/succinate dehydrogenase, transmembrane subunit"/>
    <property type="match status" value="1"/>
</dbReference>
<dbReference type="InterPro" id="IPR018495">
    <property type="entry name" value="Succ_DH_cyt_bsu_CS"/>
</dbReference>
<evidence type="ECO:0000256" key="3">
    <source>
        <dbReference type="ARBA" id="ARBA00022692"/>
    </source>
</evidence>
<evidence type="ECO:0000313" key="11">
    <source>
        <dbReference type="EnsemblMetazoa" id="HelroP76590"/>
    </source>
</evidence>
<evidence type="ECO:0000256" key="8">
    <source>
        <dbReference type="PIRSR" id="PIRSR000178-1"/>
    </source>
</evidence>
<name>T1G2L9_HELRO</name>
<accession>T1G2L9</accession>
<feature type="binding site" description="axial binding residue" evidence="8">
    <location>
        <position position="94"/>
    </location>
    <ligand>
        <name>heme</name>
        <dbReference type="ChEBI" id="CHEBI:30413"/>
        <note>ligand shared with second transmembrane subunit</note>
    </ligand>
    <ligandPart>
        <name>Fe</name>
        <dbReference type="ChEBI" id="CHEBI:18248"/>
    </ligandPart>
</feature>
<dbReference type="SUPFAM" id="SSF81343">
    <property type="entry name" value="Fumarate reductase respiratory complex transmembrane subunits"/>
    <property type="match status" value="1"/>
</dbReference>
<feature type="transmembrane region" description="Helical" evidence="9">
    <location>
        <begin position="116"/>
        <end position="138"/>
    </location>
</feature>
<comment type="cofactor">
    <cofactor evidence="8">
        <name>heme</name>
        <dbReference type="ChEBI" id="CHEBI:30413"/>
    </cofactor>
    <text evidence="8">The heme is bound between the two transmembrane subunits.</text>
</comment>
<gene>
    <name evidence="11" type="primary">20215317</name>
    <name evidence="10" type="ORF">HELRODRAFT_76590</name>
</gene>
<dbReference type="HOGENOM" id="CLU_094691_1_1_1"/>
<evidence type="ECO:0000256" key="4">
    <source>
        <dbReference type="ARBA" id="ARBA00022723"/>
    </source>
</evidence>
<dbReference type="KEGG" id="hro:HELRODRAFT_76590"/>
<dbReference type="OrthoDB" id="588261at2759"/>
<dbReference type="PROSITE" id="PS01001">
    <property type="entry name" value="SDH_CYT_2"/>
    <property type="match status" value="1"/>
</dbReference>
<evidence type="ECO:0000256" key="6">
    <source>
        <dbReference type="ARBA" id="ARBA00023004"/>
    </source>
</evidence>
<sequence length="139" mass="15775">SAFNEMQRFWDKNLALGRPNSPWVIYRPHLPMITSFCHRVTGIAMGVVFYAFSIGVFLAPGDFPSYVEFVKNLQLPQLFLFPAKTIVAFPLVYHYINGIRHLTWDAGHGFELKTQYKSGAIIMTSSILISALLASIAYW</sequence>
<protein>
    <submittedName>
        <fullName evidence="10 11">Uncharacterized protein</fullName>
    </submittedName>
</protein>
<evidence type="ECO:0000313" key="12">
    <source>
        <dbReference type="Proteomes" id="UP000015101"/>
    </source>
</evidence>
<dbReference type="GO" id="GO:0006099">
    <property type="term" value="P:tricarboxylic acid cycle"/>
    <property type="evidence" value="ECO:0007669"/>
    <property type="project" value="InterPro"/>
</dbReference>
<evidence type="ECO:0000256" key="5">
    <source>
        <dbReference type="ARBA" id="ARBA00022989"/>
    </source>
</evidence>
<keyword evidence="4 8" id="KW-0479">Metal-binding</keyword>
<dbReference type="EnsemblMetazoa" id="HelroT76590">
    <property type="protein sequence ID" value="HelroP76590"/>
    <property type="gene ID" value="HelroG76590"/>
</dbReference>
<dbReference type="GO" id="GO:0005739">
    <property type="term" value="C:mitochondrion"/>
    <property type="evidence" value="ECO:0007669"/>
    <property type="project" value="GOC"/>
</dbReference>
<dbReference type="GO" id="GO:0046872">
    <property type="term" value="F:metal ion binding"/>
    <property type="evidence" value="ECO:0007669"/>
    <property type="project" value="UniProtKB-KW"/>
</dbReference>
<reference evidence="12" key="1">
    <citation type="submission" date="2012-12" db="EMBL/GenBank/DDBJ databases">
        <authorList>
            <person name="Hellsten U."/>
            <person name="Grimwood J."/>
            <person name="Chapman J.A."/>
            <person name="Shapiro H."/>
            <person name="Aerts A."/>
            <person name="Otillar R.P."/>
            <person name="Terry A.Y."/>
            <person name="Boore J.L."/>
            <person name="Simakov O."/>
            <person name="Marletaz F."/>
            <person name="Cho S.-J."/>
            <person name="Edsinger-Gonzales E."/>
            <person name="Havlak P."/>
            <person name="Kuo D.-H."/>
            <person name="Larsson T."/>
            <person name="Lv J."/>
            <person name="Arendt D."/>
            <person name="Savage R."/>
            <person name="Osoegawa K."/>
            <person name="de Jong P."/>
            <person name="Lindberg D.R."/>
            <person name="Seaver E.C."/>
            <person name="Weisblat D.A."/>
            <person name="Putnam N.H."/>
            <person name="Grigoriev I.V."/>
            <person name="Rokhsar D.S."/>
        </authorList>
    </citation>
    <scope>NUCLEOTIDE SEQUENCE</scope>
</reference>
<dbReference type="GeneID" id="20215317"/>
<dbReference type="CTD" id="20215317"/>
<dbReference type="RefSeq" id="XP_009014717.1">
    <property type="nucleotide sequence ID" value="XM_009016469.1"/>
</dbReference>
<dbReference type="OMA" id="MNGIRHL"/>
<organism evidence="11 12">
    <name type="scientific">Helobdella robusta</name>
    <name type="common">Californian leech</name>
    <dbReference type="NCBI Taxonomy" id="6412"/>
    <lineage>
        <taxon>Eukaryota</taxon>
        <taxon>Metazoa</taxon>
        <taxon>Spiralia</taxon>
        <taxon>Lophotrochozoa</taxon>
        <taxon>Annelida</taxon>
        <taxon>Clitellata</taxon>
        <taxon>Hirudinea</taxon>
        <taxon>Rhynchobdellida</taxon>
        <taxon>Glossiphoniidae</taxon>
        <taxon>Helobdella</taxon>
    </lineage>
</organism>
<dbReference type="GO" id="GO:0045273">
    <property type="term" value="C:respiratory chain complex II (succinate dehydrogenase)"/>
    <property type="evidence" value="ECO:0000318"/>
    <property type="project" value="GO_Central"/>
</dbReference>
<keyword evidence="7 9" id="KW-0472">Membrane</keyword>
<keyword evidence="3 9" id="KW-0812">Transmembrane</keyword>
<dbReference type="FunFam" id="1.20.1300.10:FF:000006">
    <property type="entry name" value="Succinate dehydrogenase cytochrome b560 subunit, mitochondrial"/>
    <property type="match status" value="1"/>
</dbReference>
<comment type="subcellular location">
    <subcellularLocation>
        <location evidence="1">Membrane</location>
        <topology evidence="1">Multi-pass membrane protein</topology>
    </subcellularLocation>
</comment>
<dbReference type="InterPro" id="IPR000701">
    <property type="entry name" value="SuccDH_FuR_B_TM-su"/>
</dbReference>
<dbReference type="Proteomes" id="UP000015101">
    <property type="component" value="Unassembled WGS sequence"/>
</dbReference>
<proteinExistence type="predicted"/>
<keyword evidence="5 9" id="KW-1133">Transmembrane helix</keyword>
<feature type="transmembrane region" description="Helical" evidence="9">
    <location>
        <begin position="78"/>
        <end position="96"/>
    </location>
</feature>
<evidence type="ECO:0000313" key="10">
    <source>
        <dbReference type="EMBL" id="ESO07339.1"/>
    </source>
</evidence>
<dbReference type="InterPro" id="IPR034804">
    <property type="entry name" value="SQR/QFR_C/D"/>
</dbReference>
<reference evidence="11" key="3">
    <citation type="submission" date="2015-06" db="UniProtKB">
        <authorList>
            <consortium name="EnsemblMetazoa"/>
        </authorList>
    </citation>
    <scope>IDENTIFICATION</scope>
</reference>
<dbReference type="InParanoid" id="T1G2L9"/>
<dbReference type="NCBIfam" id="TIGR02970">
    <property type="entry name" value="succ_dehyd_cytB"/>
    <property type="match status" value="1"/>
</dbReference>
<keyword evidence="6 8" id="KW-0408">Iron</keyword>
<dbReference type="InterPro" id="IPR014314">
    <property type="entry name" value="Succ_DH_cytb556"/>
</dbReference>